<dbReference type="InterPro" id="IPR000792">
    <property type="entry name" value="Tscrpt_reg_LuxR_C"/>
</dbReference>
<evidence type="ECO:0000256" key="1">
    <source>
        <dbReference type="ARBA" id="ARBA00022741"/>
    </source>
</evidence>
<dbReference type="SMART" id="SM00421">
    <property type="entry name" value="HTH_LUXR"/>
    <property type="match status" value="1"/>
</dbReference>
<dbReference type="Pfam" id="PF13191">
    <property type="entry name" value="AAA_16"/>
    <property type="match status" value="1"/>
</dbReference>
<keyword evidence="1" id="KW-0547">Nucleotide-binding</keyword>
<organism evidence="4 5">
    <name type="scientific">Thermomonospora cellulosilytica</name>
    <dbReference type="NCBI Taxonomy" id="1411118"/>
    <lineage>
        <taxon>Bacteria</taxon>
        <taxon>Bacillati</taxon>
        <taxon>Actinomycetota</taxon>
        <taxon>Actinomycetes</taxon>
        <taxon>Streptosporangiales</taxon>
        <taxon>Thermomonosporaceae</taxon>
        <taxon>Thermomonospora</taxon>
    </lineage>
</organism>
<dbReference type="SUPFAM" id="SSF52540">
    <property type="entry name" value="P-loop containing nucleoside triphosphate hydrolases"/>
    <property type="match status" value="1"/>
</dbReference>
<dbReference type="CDD" id="cd06170">
    <property type="entry name" value="LuxR_C_like"/>
    <property type="match status" value="1"/>
</dbReference>
<dbReference type="RefSeq" id="WP_182707583.1">
    <property type="nucleotide sequence ID" value="NZ_JACJII010000001.1"/>
</dbReference>
<evidence type="ECO:0000259" key="3">
    <source>
        <dbReference type="PROSITE" id="PS50043"/>
    </source>
</evidence>
<dbReference type="Pfam" id="PF00196">
    <property type="entry name" value="GerE"/>
    <property type="match status" value="1"/>
</dbReference>
<dbReference type="InterPro" id="IPR016032">
    <property type="entry name" value="Sig_transdc_resp-reg_C-effctor"/>
</dbReference>
<keyword evidence="2" id="KW-0067">ATP-binding</keyword>
<dbReference type="InterPro" id="IPR003593">
    <property type="entry name" value="AAA+_ATPase"/>
</dbReference>
<dbReference type="Proteomes" id="UP000539313">
    <property type="component" value="Unassembled WGS sequence"/>
</dbReference>
<protein>
    <submittedName>
        <fullName evidence="4">DNA-binding CsgD family transcriptional regulator/type II secretory pathway predicted ATPase ExeA</fullName>
    </submittedName>
</protein>
<keyword evidence="4" id="KW-0238">DNA-binding</keyword>
<dbReference type="PANTHER" id="PTHR16305:SF35">
    <property type="entry name" value="TRANSCRIPTIONAL ACTIVATOR DOMAIN"/>
    <property type="match status" value="1"/>
</dbReference>
<dbReference type="PRINTS" id="PR00038">
    <property type="entry name" value="HTHLUXR"/>
</dbReference>
<proteinExistence type="predicted"/>
<evidence type="ECO:0000313" key="5">
    <source>
        <dbReference type="Proteomes" id="UP000539313"/>
    </source>
</evidence>
<dbReference type="EMBL" id="JACJII010000001">
    <property type="protein sequence ID" value="MBA9006788.1"/>
    <property type="molecule type" value="Genomic_DNA"/>
</dbReference>
<evidence type="ECO:0000313" key="4">
    <source>
        <dbReference type="EMBL" id="MBA9006788.1"/>
    </source>
</evidence>
<keyword evidence="5" id="KW-1185">Reference proteome</keyword>
<dbReference type="CDD" id="cd00009">
    <property type="entry name" value="AAA"/>
    <property type="match status" value="1"/>
</dbReference>
<sequence length="827" mass="87728">MTAVTADAPRILPERGTQLAELRKLLRGDDGRIAVITGPAGCGKTALLEAFLAEAAGSGARVLAATASRTEQNLPLEVVRQLFAWADPGPGQAERVARLLETEARRPSGPRRVPSRVLHEVCVELLALADRPLVVAVDDVRHADTPSLECLLYFARRLRSVPVLLLLTDGAPPRRAHPLFHAELQRLPRFHRVRVPPLSPSGVADLLAAHLDPCGADHVTDHVAGHVHRVSGGSPLLVRALIEDHLTLDRTDPRGRTPAAGEAFRQAVQSLLYRCDPAVRDVARALAVLGGRPDGPVPAHLVGALLDRGAKAAAQATAELNAAGLVDDGRFRHPAARDAVLDDLPPGDRAALHLRAARLLHDGGAAPDEVAQQLLAADPGPEAGWGVPVLQEAAERHLAAGQSGTALRCLRLAERLCADEGRQACITALLAQAEWRIDPAAAVRHAPAVGRALREGLLPPARTTGAVSYLLWYGRVGEAVEALERLTGDRAGEELDDELRAAWLWASHLYPDTARRVPDVAGHGTPPVAGPRLRVAAALDDLLAGDADIAAADVEQRLTGSAGLDDTALALITLVRSSLVHAGRPGGPDFWPGPPGERLSPAWRALSAAARAADGLRRGDLPAAELLARTALTALPPGSWGVGVGGPLATLVLANTAMGRHDEALAHIGTAVPEAMFRSVFGPPYLHARGRHHLATGRPHAALDDFRACGRLMARWGVDRPAYVPWRSGAAEAYTALGEPRRARELVEEQRSLSGPRRMRARGRLSNAELRVAELAARGLTNRQISGRLHITVSTVEQHLTRVYRKLSVGSRADLARLLLPGAGGPA</sequence>
<gene>
    <name evidence="4" type="ORF">HNR21_005670</name>
</gene>
<dbReference type="SUPFAM" id="SSF48452">
    <property type="entry name" value="TPR-like"/>
    <property type="match status" value="1"/>
</dbReference>
<dbReference type="GO" id="GO:0005737">
    <property type="term" value="C:cytoplasm"/>
    <property type="evidence" value="ECO:0007669"/>
    <property type="project" value="TreeGrafter"/>
</dbReference>
<comment type="caution">
    <text evidence="4">The sequence shown here is derived from an EMBL/GenBank/DDBJ whole genome shotgun (WGS) entry which is preliminary data.</text>
</comment>
<dbReference type="PROSITE" id="PS00622">
    <property type="entry name" value="HTH_LUXR_1"/>
    <property type="match status" value="1"/>
</dbReference>
<evidence type="ECO:0000256" key="2">
    <source>
        <dbReference type="ARBA" id="ARBA00022840"/>
    </source>
</evidence>
<dbReference type="InterPro" id="IPR036388">
    <property type="entry name" value="WH-like_DNA-bd_sf"/>
</dbReference>
<dbReference type="InterPro" id="IPR011990">
    <property type="entry name" value="TPR-like_helical_dom_sf"/>
</dbReference>
<dbReference type="GO" id="GO:0005524">
    <property type="term" value="F:ATP binding"/>
    <property type="evidence" value="ECO:0007669"/>
    <property type="project" value="UniProtKB-KW"/>
</dbReference>
<dbReference type="PANTHER" id="PTHR16305">
    <property type="entry name" value="TESTICULAR SOLUBLE ADENYLYL CYCLASE"/>
    <property type="match status" value="1"/>
</dbReference>
<feature type="domain" description="HTH luxR-type" evidence="3">
    <location>
        <begin position="758"/>
        <end position="823"/>
    </location>
</feature>
<name>A0A7W3N3A6_9ACTN</name>
<dbReference type="AlphaFoldDB" id="A0A7W3N3A6"/>
<dbReference type="GO" id="GO:0003677">
    <property type="term" value="F:DNA binding"/>
    <property type="evidence" value="ECO:0007669"/>
    <property type="project" value="UniProtKB-KW"/>
</dbReference>
<dbReference type="SMART" id="SM00382">
    <property type="entry name" value="AAA"/>
    <property type="match status" value="1"/>
</dbReference>
<dbReference type="GO" id="GO:0006355">
    <property type="term" value="P:regulation of DNA-templated transcription"/>
    <property type="evidence" value="ECO:0007669"/>
    <property type="project" value="InterPro"/>
</dbReference>
<dbReference type="GO" id="GO:0004016">
    <property type="term" value="F:adenylate cyclase activity"/>
    <property type="evidence" value="ECO:0007669"/>
    <property type="project" value="TreeGrafter"/>
</dbReference>
<dbReference type="InterPro" id="IPR027417">
    <property type="entry name" value="P-loop_NTPase"/>
</dbReference>
<accession>A0A7W3N3A6</accession>
<dbReference type="SUPFAM" id="SSF46894">
    <property type="entry name" value="C-terminal effector domain of the bipartite response regulators"/>
    <property type="match status" value="1"/>
</dbReference>
<dbReference type="PROSITE" id="PS50043">
    <property type="entry name" value="HTH_LUXR_2"/>
    <property type="match status" value="1"/>
</dbReference>
<dbReference type="Gene3D" id="1.10.10.10">
    <property type="entry name" value="Winged helix-like DNA-binding domain superfamily/Winged helix DNA-binding domain"/>
    <property type="match status" value="1"/>
</dbReference>
<dbReference type="Gene3D" id="3.40.50.300">
    <property type="entry name" value="P-loop containing nucleotide triphosphate hydrolases"/>
    <property type="match status" value="1"/>
</dbReference>
<dbReference type="InterPro" id="IPR041664">
    <property type="entry name" value="AAA_16"/>
</dbReference>
<reference evidence="4 5" key="1">
    <citation type="submission" date="2020-08" db="EMBL/GenBank/DDBJ databases">
        <title>Sequencing the genomes of 1000 actinobacteria strains.</title>
        <authorList>
            <person name="Klenk H.-P."/>
        </authorList>
    </citation>
    <scope>NUCLEOTIDE SEQUENCE [LARGE SCALE GENOMIC DNA]</scope>
    <source>
        <strain evidence="4 5">DSM 45823</strain>
    </source>
</reference>